<evidence type="ECO:0000313" key="2">
    <source>
        <dbReference type="Proteomes" id="UP000489600"/>
    </source>
</evidence>
<comment type="caution">
    <text evidence="1">The sequence shown here is derived from an EMBL/GenBank/DDBJ whole genome shotgun (WGS) entry which is preliminary data.</text>
</comment>
<reference evidence="1" key="1">
    <citation type="submission" date="2019-07" db="EMBL/GenBank/DDBJ databases">
        <authorList>
            <person name="Dittberner H."/>
        </authorList>
    </citation>
    <scope>NUCLEOTIDE SEQUENCE [LARGE SCALE GENOMIC DNA]</scope>
</reference>
<gene>
    <name evidence="1" type="ORF">ANE_LOCUS12691</name>
</gene>
<accession>A0A565BKU0</accession>
<dbReference type="Proteomes" id="UP000489600">
    <property type="component" value="Unassembled WGS sequence"/>
</dbReference>
<organism evidence="1 2">
    <name type="scientific">Arabis nemorensis</name>
    <dbReference type="NCBI Taxonomy" id="586526"/>
    <lineage>
        <taxon>Eukaryota</taxon>
        <taxon>Viridiplantae</taxon>
        <taxon>Streptophyta</taxon>
        <taxon>Embryophyta</taxon>
        <taxon>Tracheophyta</taxon>
        <taxon>Spermatophyta</taxon>
        <taxon>Magnoliopsida</taxon>
        <taxon>eudicotyledons</taxon>
        <taxon>Gunneridae</taxon>
        <taxon>Pentapetalae</taxon>
        <taxon>rosids</taxon>
        <taxon>malvids</taxon>
        <taxon>Brassicales</taxon>
        <taxon>Brassicaceae</taxon>
        <taxon>Arabideae</taxon>
        <taxon>Arabis</taxon>
    </lineage>
</organism>
<evidence type="ECO:0000313" key="1">
    <source>
        <dbReference type="EMBL" id="VVB02247.1"/>
    </source>
</evidence>
<dbReference type="EMBL" id="CABITT030000004">
    <property type="protein sequence ID" value="VVB02247.1"/>
    <property type="molecule type" value="Genomic_DNA"/>
</dbReference>
<keyword evidence="2" id="KW-1185">Reference proteome</keyword>
<protein>
    <submittedName>
        <fullName evidence="1">Uncharacterized protein</fullName>
    </submittedName>
</protein>
<sequence>MEGLGALRGMIQSWLFTVDELTIIDPTAFAEIQRPKRAIHSSPHDLHLYLISSAIQVVDIVDGEMSLMLRAAERLESPQVTQLQILVDELINSLGCLQQLIDK</sequence>
<proteinExistence type="predicted"/>
<dbReference type="AlphaFoldDB" id="A0A565BKU0"/>
<name>A0A565BKU0_9BRAS</name>